<comment type="similarity">
    <text evidence="1">Belongs to the short-chain dehydrogenases/reductases (SDR) family.</text>
</comment>
<sequence>MTSTIAGRTVLITGAAERAGRVFARRFAAAGAAVVVNHWKQAELAEETVELIRSAGGEAIAVEADVSNTADARRLVDQAAAWRGDVSVLIHNASSLRAKEFEDVTEDDFDASFGINIRGPFFLSQAAAAVMKKQGHGRIIALVGNSTNEAWPNLIPHGLSKTALIRLMEQLAVALSPTVQCNAVAPTQFFRSDDGTNDALRRYRGEPLVDGDTYRVGTRYEFRNGDADDVAETLLFLSTCSPYLNGTVIRLDGGKALY</sequence>
<keyword evidence="4" id="KW-1185">Reference proteome</keyword>
<dbReference type="SUPFAM" id="SSF51735">
    <property type="entry name" value="NAD(P)-binding Rossmann-fold domains"/>
    <property type="match status" value="1"/>
</dbReference>
<dbReference type="InterPro" id="IPR002347">
    <property type="entry name" value="SDR_fam"/>
</dbReference>
<organism evidence="3 4">
    <name type="scientific">Micromonospora inyonensis</name>
    <dbReference type="NCBI Taxonomy" id="47866"/>
    <lineage>
        <taxon>Bacteria</taxon>
        <taxon>Bacillati</taxon>
        <taxon>Actinomycetota</taxon>
        <taxon>Actinomycetes</taxon>
        <taxon>Micromonosporales</taxon>
        <taxon>Micromonosporaceae</taxon>
        <taxon>Micromonospora</taxon>
    </lineage>
</organism>
<dbReference type="AlphaFoldDB" id="A0A1C6S6N4"/>
<gene>
    <name evidence="3" type="ORF">GA0074694_4134</name>
</gene>
<dbReference type="PRINTS" id="PR00081">
    <property type="entry name" value="GDHRDH"/>
</dbReference>
<dbReference type="Proteomes" id="UP000198906">
    <property type="component" value="Unassembled WGS sequence"/>
</dbReference>
<evidence type="ECO:0000313" key="4">
    <source>
        <dbReference type="Proteomes" id="UP000198906"/>
    </source>
</evidence>
<dbReference type="PANTHER" id="PTHR43639">
    <property type="entry name" value="OXIDOREDUCTASE, SHORT-CHAIN DEHYDROGENASE/REDUCTASE FAMILY (AFU_ORTHOLOGUE AFUA_5G02870)"/>
    <property type="match status" value="1"/>
</dbReference>
<reference evidence="4" key="1">
    <citation type="submission" date="2016-06" db="EMBL/GenBank/DDBJ databases">
        <authorList>
            <person name="Varghese N."/>
        </authorList>
    </citation>
    <scope>NUCLEOTIDE SEQUENCE [LARGE SCALE GENOMIC DNA]</scope>
    <source>
        <strain evidence="4">DSM 46123</strain>
    </source>
</reference>
<dbReference type="PANTHER" id="PTHR43639:SF1">
    <property type="entry name" value="SHORT-CHAIN DEHYDROGENASE_REDUCTASE FAMILY PROTEIN"/>
    <property type="match status" value="1"/>
</dbReference>
<keyword evidence="2" id="KW-0560">Oxidoreductase</keyword>
<evidence type="ECO:0000313" key="3">
    <source>
        <dbReference type="EMBL" id="SCL25122.1"/>
    </source>
</evidence>
<protein>
    <submittedName>
        <fullName evidence="3">Pteridine reductase</fullName>
    </submittedName>
</protein>
<name>A0A1C6S6N4_9ACTN</name>
<dbReference type="Gene3D" id="3.40.50.720">
    <property type="entry name" value="NAD(P)-binding Rossmann-like Domain"/>
    <property type="match status" value="1"/>
</dbReference>
<evidence type="ECO:0000256" key="1">
    <source>
        <dbReference type="ARBA" id="ARBA00006484"/>
    </source>
</evidence>
<dbReference type="GO" id="GO:0016491">
    <property type="term" value="F:oxidoreductase activity"/>
    <property type="evidence" value="ECO:0007669"/>
    <property type="project" value="UniProtKB-KW"/>
</dbReference>
<dbReference type="STRING" id="47866.GA0074694_4134"/>
<proteinExistence type="inferred from homology"/>
<dbReference type="Pfam" id="PF00106">
    <property type="entry name" value="adh_short"/>
    <property type="match status" value="1"/>
</dbReference>
<evidence type="ECO:0000256" key="2">
    <source>
        <dbReference type="ARBA" id="ARBA00023002"/>
    </source>
</evidence>
<dbReference type="InterPro" id="IPR036291">
    <property type="entry name" value="NAD(P)-bd_dom_sf"/>
</dbReference>
<dbReference type="EMBL" id="FMHU01000002">
    <property type="protein sequence ID" value="SCL25122.1"/>
    <property type="molecule type" value="Genomic_DNA"/>
</dbReference>
<accession>A0A1C6S6N4</accession>